<dbReference type="SFLD" id="SFLDS00003">
    <property type="entry name" value="Haloacid_Dehalogenase"/>
    <property type="match status" value="1"/>
</dbReference>
<gene>
    <name evidence="5" type="ORF">C1H70_08200</name>
</gene>
<dbReference type="PANTHER" id="PTHR43434">
    <property type="entry name" value="PHOSPHOGLYCOLATE PHOSPHATASE"/>
    <property type="match status" value="1"/>
</dbReference>
<evidence type="ECO:0000313" key="5">
    <source>
        <dbReference type="EMBL" id="PMR80431.1"/>
    </source>
</evidence>
<dbReference type="EC" id="3.1.3.18" evidence="4"/>
<dbReference type="InterPro" id="IPR023198">
    <property type="entry name" value="PGP-like_dom2"/>
</dbReference>
<proteinExistence type="inferred from homology"/>
<dbReference type="Proteomes" id="UP000235547">
    <property type="component" value="Unassembled WGS sequence"/>
</dbReference>
<dbReference type="GO" id="GO:0008967">
    <property type="term" value="F:phosphoglycolate phosphatase activity"/>
    <property type="evidence" value="ECO:0007669"/>
    <property type="project" value="UniProtKB-EC"/>
</dbReference>
<evidence type="ECO:0000313" key="6">
    <source>
        <dbReference type="Proteomes" id="UP000235547"/>
    </source>
</evidence>
<dbReference type="AlphaFoldDB" id="A0A2N7UJ14"/>
<dbReference type="CDD" id="cd01427">
    <property type="entry name" value="HAD_like"/>
    <property type="match status" value="1"/>
</dbReference>
<comment type="caution">
    <text evidence="5">The sequence shown here is derived from an EMBL/GenBank/DDBJ whole genome shotgun (WGS) entry which is preliminary data.</text>
</comment>
<evidence type="ECO:0000256" key="3">
    <source>
        <dbReference type="ARBA" id="ARBA00006171"/>
    </source>
</evidence>
<evidence type="ECO:0000256" key="1">
    <source>
        <dbReference type="ARBA" id="ARBA00000830"/>
    </source>
</evidence>
<dbReference type="GO" id="GO:0006281">
    <property type="term" value="P:DNA repair"/>
    <property type="evidence" value="ECO:0007669"/>
    <property type="project" value="TreeGrafter"/>
</dbReference>
<dbReference type="Pfam" id="PF00702">
    <property type="entry name" value="Hydrolase"/>
    <property type="match status" value="1"/>
</dbReference>
<accession>A0A2N7UJ14</accession>
<dbReference type="InterPro" id="IPR036412">
    <property type="entry name" value="HAD-like_sf"/>
</dbReference>
<dbReference type="InterPro" id="IPR050155">
    <property type="entry name" value="HAD-like_hydrolase_sf"/>
</dbReference>
<evidence type="ECO:0000256" key="2">
    <source>
        <dbReference type="ARBA" id="ARBA00004818"/>
    </source>
</evidence>
<dbReference type="SUPFAM" id="SSF56784">
    <property type="entry name" value="HAD-like"/>
    <property type="match status" value="1"/>
</dbReference>
<keyword evidence="6" id="KW-1185">Reference proteome</keyword>
<organism evidence="5 6">
    <name type="scientific">Halomonas urumqiensis</name>
    <dbReference type="NCBI Taxonomy" id="1684789"/>
    <lineage>
        <taxon>Bacteria</taxon>
        <taxon>Pseudomonadati</taxon>
        <taxon>Pseudomonadota</taxon>
        <taxon>Gammaproteobacteria</taxon>
        <taxon>Oceanospirillales</taxon>
        <taxon>Halomonadaceae</taxon>
        <taxon>Halomonas</taxon>
    </lineage>
</organism>
<reference evidence="5 6" key="1">
    <citation type="submission" date="2018-01" db="EMBL/GenBank/DDBJ databases">
        <title>Halomonas endophytica sp. nov., isolated from storage liquid in the stems of Populus euphratica.</title>
        <authorList>
            <person name="Chen C."/>
        </authorList>
    </citation>
    <scope>NUCLEOTIDE SEQUENCE [LARGE SCALE GENOMIC DNA]</scope>
    <source>
        <strain evidence="5 6">BZ-SZ-XJ27</strain>
    </source>
</reference>
<dbReference type="OrthoDB" id="9782449at2"/>
<dbReference type="Gene3D" id="1.10.150.240">
    <property type="entry name" value="Putative phosphatase, domain 2"/>
    <property type="match status" value="1"/>
</dbReference>
<dbReference type="PANTHER" id="PTHR43434:SF1">
    <property type="entry name" value="PHOSPHOGLYCOLATE PHOSPHATASE"/>
    <property type="match status" value="1"/>
</dbReference>
<name>A0A2N7UJ14_9GAMM</name>
<dbReference type="GO" id="GO:0005829">
    <property type="term" value="C:cytosol"/>
    <property type="evidence" value="ECO:0007669"/>
    <property type="project" value="TreeGrafter"/>
</dbReference>
<dbReference type="SFLD" id="SFLDG01129">
    <property type="entry name" value="C1.5:_HAD__Beta-PGM__Phosphata"/>
    <property type="match status" value="1"/>
</dbReference>
<protein>
    <recommendedName>
        <fullName evidence="4">phosphoglycolate phosphatase</fullName>
        <ecNumber evidence="4">3.1.3.18</ecNumber>
    </recommendedName>
</protein>
<evidence type="ECO:0000256" key="4">
    <source>
        <dbReference type="ARBA" id="ARBA00013078"/>
    </source>
</evidence>
<comment type="similarity">
    <text evidence="3">Belongs to the HAD-like hydrolase superfamily. CbbY/CbbZ/Gph/YieH family.</text>
</comment>
<comment type="catalytic activity">
    <reaction evidence="1">
        <text>2-phosphoglycolate + H2O = glycolate + phosphate</text>
        <dbReference type="Rhea" id="RHEA:14369"/>
        <dbReference type="ChEBI" id="CHEBI:15377"/>
        <dbReference type="ChEBI" id="CHEBI:29805"/>
        <dbReference type="ChEBI" id="CHEBI:43474"/>
        <dbReference type="ChEBI" id="CHEBI:58033"/>
        <dbReference type="EC" id="3.1.3.18"/>
    </reaction>
</comment>
<comment type="pathway">
    <text evidence="2">Organic acid metabolism; glycolate biosynthesis; glycolate from 2-phosphoglycolate: step 1/1.</text>
</comment>
<dbReference type="EMBL" id="PNRG01000017">
    <property type="protein sequence ID" value="PMR80431.1"/>
    <property type="molecule type" value="Genomic_DNA"/>
</dbReference>
<dbReference type="InterPro" id="IPR023214">
    <property type="entry name" value="HAD_sf"/>
</dbReference>
<sequence length="224" mass="25053">MSRPVNDRTQTTQYALVFDFDGVVLDSATLKRQAFADLYIDEPEARHRAVVAYLSRRGGQPRDVKFRHIEGHILGRDASEARIRELCERFKASVERRLLQAPAIPGALEFLARWAGRAPLYLLSATPEHELKAIAERRDLSRYFLEVIGSPPDKASGLRNLLTRHAHSPRDTVMIGDSYNDFRAASSNGTRFIGITADPTASPFPDDTITTVDLHGLEDALSRL</sequence>
<dbReference type="Gene3D" id="3.40.50.1000">
    <property type="entry name" value="HAD superfamily/HAD-like"/>
    <property type="match status" value="1"/>
</dbReference>
<keyword evidence="5" id="KW-0378">Hydrolase</keyword>